<evidence type="ECO:0000256" key="7">
    <source>
        <dbReference type="PIRSR" id="PIRSR001123-2"/>
    </source>
</evidence>
<feature type="binding site" evidence="7">
    <location>
        <position position="222"/>
    </location>
    <ligand>
        <name>Zn(2+)</name>
        <dbReference type="ChEBI" id="CHEBI:29105"/>
        <label>1</label>
    </ligand>
</feature>
<name>K0AYX2_GOTA9</name>
<dbReference type="PATRIC" id="fig|1128398.3.peg.1467"/>
<evidence type="ECO:0000256" key="2">
    <source>
        <dbReference type="ARBA" id="ARBA00022438"/>
    </source>
</evidence>
<dbReference type="GO" id="GO:0004177">
    <property type="term" value="F:aminopeptidase activity"/>
    <property type="evidence" value="ECO:0007669"/>
    <property type="project" value="UniProtKB-UniRule"/>
</dbReference>
<feature type="binding site" evidence="7">
    <location>
        <position position="171"/>
    </location>
    <ligand>
        <name>Zn(2+)</name>
        <dbReference type="ChEBI" id="CHEBI:29105"/>
        <label>2</label>
    </ligand>
</feature>
<keyword evidence="9" id="KW-1185">Reference proteome</keyword>
<evidence type="ECO:0000256" key="4">
    <source>
        <dbReference type="ARBA" id="ARBA00022723"/>
    </source>
</evidence>
<dbReference type="Pfam" id="PF05343">
    <property type="entry name" value="Peptidase_M42"/>
    <property type="match status" value="1"/>
</dbReference>
<feature type="binding site" evidence="7">
    <location>
        <position position="171"/>
    </location>
    <ligand>
        <name>Zn(2+)</name>
        <dbReference type="ChEBI" id="CHEBI:29105"/>
        <label>1</label>
    </ligand>
</feature>
<proteinExistence type="inferred from homology"/>
<evidence type="ECO:0000256" key="6">
    <source>
        <dbReference type="PIRNR" id="PIRNR001123"/>
    </source>
</evidence>
<dbReference type="PIRSF" id="PIRSF001123">
    <property type="entry name" value="PepA_GA"/>
    <property type="match status" value="1"/>
</dbReference>
<organism evidence="8 9">
    <name type="scientific">Gottschalkia acidurici (strain ATCC 7906 / DSM 604 / BCRC 14475 / CIP 104303 / KCTC 5404 / NCIMB 10678 / 9a)</name>
    <name type="common">Clostridium acidurici</name>
    <dbReference type="NCBI Taxonomy" id="1128398"/>
    <lineage>
        <taxon>Bacteria</taxon>
        <taxon>Bacillati</taxon>
        <taxon>Bacillota</taxon>
        <taxon>Tissierellia</taxon>
        <taxon>Tissierellales</taxon>
        <taxon>Gottschalkiaceae</taxon>
        <taxon>Gottschalkia</taxon>
    </lineage>
</organism>
<dbReference type="HOGENOM" id="CLU_047249_0_2_9"/>
<dbReference type="SUPFAM" id="SSF53187">
    <property type="entry name" value="Zn-dependent exopeptidases"/>
    <property type="match status" value="1"/>
</dbReference>
<dbReference type="SUPFAM" id="SSF101821">
    <property type="entry name" value="Aminopeptidase/glucanase lid domain"/>
    <property type="match status" value="1"/>
</dbReference>
<evidence type="ECO:0000313" key="8">
    <source>
        <dbReference type="EMBL" id="AFS78449.1"/>
    </source>
</evidence>
<sequence>MLLRKLSELNGVSGNEKEVRDFIINEIKDYVADIKVDRLGNIIAYKKGLMENETKIVVSAHMDEVGLMINKINSEGLLGFTLVGDIDSRVLISKPVLVGDNKIKGVIGAKPIHLQKKDERKKSLEYNQLYIDIGSSSKEESEKLINIGDYVSFDSNFIDFGDNLVKGKALDNRAGCNILIDTIKRNSDISFYAVFSVMKEIGIFGGEPANYYINPDINIILDSSFKEKSLNNGPIISFMENRTHFSRDLTEKLASIAKDNNIDYQLSGFDCSSSDANKIQTSGNGSKIARISIPCRYEFSPVNVMSTQDINNTEKLLIETLKLLGGNNNGNE</sequence>
<dbReference type="EC" id="3.2.1.4" evidence="8"/>
<evidence type="ECO:0000256" key="5">
    <source>
        <dbReference type="ARBA" id="ARBA00022801"/>
    </source>
</evidence>
<dbReference type="eggNOG" id="COG1363">
    <property type="taxonomic scope" value="Bacteria"/>
</dbReference>
<keyword evidence="5 8" id="KW-0378">Hydrolase</keyword>
<feature type="binding site" evidence="7">
    <location>
        <position position="200"/>
    </location>
    <ligand>
        <name>Zn(2+)</name>
        <dbReference type="ChEBI" id="CHEBI:29105"/>
        <label>2</label>
    </ligand>
</feature>
<protein>
    <submittedName>
        <fullName evidence="8">Peptidase M42 family protein</fullName>
        <ecNumber evidence="8">3.2.1.4</ecNumber>
    </submittedName>
</protein>
<evidence type="ECO:0000313" key="9">
    <source>
        <dbReference type="Proteomes" id="UP000006094"/>
    </source>
</evidence>
<dbReference type="GO" id="GO:0008810">
    <property type="term" value="F:cellulase activity"/>
    <property type="evidence" value="ECO:0007669"/>
    <property type="project" value="UniProtKB-EC"/>
</dbReference>
<comment type="similarity">
    <text evidence="1 6">Belongs to the peptidase M42 family.</text>
</comment>
<keyword evidence="3" id="KW-0645">Protease</keyword>
<dbReference type="PANTHER" id="PTHR32481:SF5">
    <property type="entry name" value="ENDOGLUCANASE"/>
    <property type="match status" value="1"/>
</dbReference>
<comment type="cofactor">
    <cofactor evidence="7">
        <name>a divalent metal cation</name>
        <dbReference type="ChEBI" id="CHEBI:60240"/>
    </cofactor>
    <text evidence="7">Binds 2 divalent metal cations per subunit.</text>
</comment>
<evidence type="ECO:0000256" key="1">
    <source>
        <dbReference type="ARBA" id="ARBA00006272"/>
    </source>
</evidence>
<dbReference type="OrthoDB" id="9772053at2"/>
<dbReference type="Proteomes" id="UP000006094">
    <property type="component" value="Chromosome"/>
</dbReference>
<keyword evidence="4 7" id="KW-0479">Metal-binding</keyword>
<reference evidence="8 9" key="1">
    <citation type="journal article" date="2012" name="PLoS ONE">
        <title>The purine-utilizing bacterium Clostridium acidurici 9a: a genome-guided metabolic reconsideration.</title>
        <authorList>
            <person name="Hartwich K."/>
            <person name="Poehlein A."/>
            <person name="Daniel R."/>
        </authorList>
    </citation>
    <scope>NUCLEOTIDE SEQUENCE [LARGE SCALE GENOMIC DNA]</scope>
    <source>
        <strain evidence="9">ATCC 7906 / DSM 604 / BCRC 14475 / CIP 104303 / KCTC 5404 / NCIMB 10678 / 9a</strain>
    </source>
</reference>
<dbReference type="EMBL" id="CP003326">
    <property type="protein sequence ID" value="AFS78449.1"/>
    <property type="molecule type" value="Genomic_DNA"/>
</dbReference>
<dbReference type="InterPro" id="IPR008007">
    <property type="entry name" value="Peptidase_M42"/>
</dbReference>
<dbReference type="Gene3D" id="3.40.630.10">
    <property type="entry name" value="Zn peptidases"/>
    <property type="match status" value="1"/>
</dbReference>
<dbReference type="AlphaFoldDB" id="K0AYX2"/>
<dbReference type="GO" id="GO:0046872">
    <property type="term" value="F:metal ion binding"/>
    <property type="evidence" value="ECO:0007669"/>
    <property type="project" value="UniProtKB-UniRule"/>
</dbReference>
<dbReference type="GO" id="GO:0006508">
    <property type="term" value="P:proteolysis"/>
    <property type="evidence" value="ECO:0007669"/>
    <property type="project" value="UniProtKB-KW"/>
</dbReference>
<keyword evidence="8" id="KW-0326">Glycosidase</keyword>
<accession>K0AYX2</accession>
<dbReference type="Gene3D" id="2.40.30.40">
    <property type="entry name" value="Peptidase M42, domain 2"/>
    <property type="match status" value="1"/>
</dbReference>
<feature type="binding site" evidence="7">
    <location>
        <position position="61"/>
    </location>
    <ligand>
        <name>Zn(2+)</name>
        <dbReference type="ChEBI" id="CHEBI:29105"/>
        <label>1</label>
    </ligand>
</feature>
<dbReference type="STRING" id="1128398.Curi_c14390"/>
<dbReference type="KEGG" id="cad:Curi_c14390"/>
<dbReference type="RefSeq" id="WP_014967586.1">
    <property type="nucleotide sequence ID" value="NC_018664.1"/>
</dbReference>
<dbReference type="PANTHER" id="PTHR32481">
    <property type="entry name" value="AMINOPEPTIDASE"/>
    <property type="match status" value="1"/>
</dbReference>
<gene>
    <name evidence="8" type="ordered locus">Curi_c14390</name>
</gene>
<evidence type="ECO:0000256" key="3">
    <source>
        <dbReference type="ARBA" id="ARBA00022670"/>
    </source>
</evidence>
<dbReference type="InterPro" id="IPR051464">
    <property type="entry name" value="Peptidase_M42_aminopept"/>
</dbReference>
<keyword evidence="2" id="KW-0031">Aminopeptidase</keyword>
<dbReference type="InterPro" id="IPR023367">
    <property type="entry name" value="Peptidase_M42_dom2"/>
</dbReference>